<feature type="domain" description="Suppressor of fused-like" evidence="1">
    <location>
        <begin position="60"/>
        <end position="233"/>
    </location>
</feature>
<organism evidence="2 3">
    <name type="scientific">Massilia cellulosiltytica</name>
    <dbReference type="NCBI Taxonomy" id="2683234"/>
    <lineage>
        <taxon>Bacteria</taxon>
        <taxon>Pseudomonadati</taxon>
        <taxon>Pseudomonadota</taxon>
        <taxon>Betaproteobacteria</taxon>
        <taxon>Burkholderiales</taxon>
        <taxon>Oxalobacteraceae</taxon>
        <taxon>Telluria group</taxon>
        <taxon>Massilia</taxon>
    </lineage>
</organism>
<evidence type="ECO:0000313" key="3">
    <source>
        <dbReference type="Proteomes" id="UP000443353"/>
    </source>
</evidence>
<dbReference type="AlphaFoldDB" id="A0A7X3K6W9"/>
<evidence type="ECO:0000259" key="1">
    <source>
        <dbReference type="Pfam" id="PF05076"/>
    </source>
</evidence>
<reference evidence="2 3" key="1">
    <citation type="submission" date="2019-12" db="EMBL/GenBank/DDBJ databases">
        <authorList>
            <person name="Li C."/>
            <person name="Zhao J."/>
        </authorList>
    </citation>
    <scope>NUCLEOTIDE SEQUENCE [LARGE SCALE GENOMIC DNA]</scope>
    <source>
        <strain evidence="2 3">NEAU-DD11</strain>
    </source>
</reference>
<accession>A0A7X3K6W9</accession>
<gene>
    <name evidence="2" type="ORF">GPY61_07900</name>
</gene>
<sequence>MSAYRASNVVSLHGDPIYHHTESTPWTPPQGEICLQQISDHIDRHLGPVDCVFHELVSDTVHIDVHIVKPTEAYPFIRLVTSGMSDLPMSTPPDADVPRHAELMITLPPDWKLDKESFEDERWYWPVRLIKTMARLPHKYGTWLGWGHTVPNGDPAEPYAADVRFDGCILLPSISVPDEFHRLRIDADKEIAFFAIVPLYREELALKLRAGAEKLLERFDKKHIDDMIDARRPNAGKKLFGFL</sequence>
<keyword evidence="3" id="KW-1185">Reference proteome</keyword>
<name>A0A7X3K6W9_9BURK</name>
<dbReference type="SUPFAM" id="SSF103359">
    <property type="entry name" value="Suppressor of Fused, N-terminal domain"/>
    <property type="match status" value="1"/>
</dbReference>
<dbReference type="Proteomes" id="UP000443353">
    <property type="component" value="Unassembled WGS sequence"/>
</dbReference>
<dbReference type="Pfam" id="PF05076">
    <property type="entry name" value="SUFU"/>
    <property type="match status" value="1"/>
</dbReference>
<proteinExistence type="predicted"/>
<dbReference type="InterPro" id="IPR037181">
    <property type="entry name" value="SUFU_N"/>
</dbReference>
<evidence type="ECO:0000313" key="2">
    <source>
        <dbReference type="EMBL" id="MVW59852.1"/>
    </source>
</evidence>
<dbReference type="InterPro" id="IPR020941">
    <property type="entry name" value="SUFU-like_domain"/>
</dbReference>
<protein>
    <submittedName>
        <fullName evidence="2">Suppressor of fused domain protein</fullName>
    </submittedName>
</protein>
<comment type="caution">
    <text evidence="2">The sequence shown here is derived from an EMBL/GenBank/DDBJ whole genome shotgun (WGS) entry which is preliminary data.</text>
</comment>
<dbReference type="EMBL" id="WSES01000002">
    <property type="protein sequence ID" value="MVW59852.1"/>
    <property type="molecule type" value="Genomic_DNA"/>
</dbReference>
<dbReference type="RefSeq" id="WP_160408020.1">
    <property type="nucleotide sequence ID" value="NZ_WSES01000002.1"/>
</dbReference>